<evidence type="ECO:0000256" key="3">
    <source>
        <dbReference type="ARBA" id="ARBA00020071"/>
    </source>
</evidence>
<dbReference type="GO" id="GO:0005975">
    <property type="term" value="P:carbohydrate metabolic process"/>
    <property type="evidence" value="ECO:0007669"/>
    <property type="project" value="InterPro"/>
</dbReference>
<dbReference type="KEGG" id="aht:ANTHELSMS3_01330"/>
<accession>A0A222E1E7</accession>
<dbReference type="PANTHER" id="PTHR43123:SF1">
    <property type="entry name" value="POLYSACCHARIDE DEACETYLASE-RELATED"/>
    <property type="match status" value="1"/>
</dbReference>
<dbReference type="Pfam" id="PF01522">
    <property type="entry name" value="Polysacc_deac_1"/>
    <property type="match status" value="1"/>
</dbReference>
<protein>
    <recommendedName>
        <fullName evidence="3">Chitooligosaccharide deacetylase</fullName>
    </recommendedName>
    <alternativeName>
        <fullName evidence="4">Nodulation protein B</fullName>
    </alternativeName>
</protein>
<keyword evidence="6" id="KW-0378">Hydrolase</keyword>
<evidence type="ECO:0000256" key="1">
    <source>
        <dbReference type="ARBA" id="ARBA00003236"/>
    </source>
</evidence>
<dbReference type="SUPFAM" id="SSF88713">
    <property type="entry name" value="Glycoside hydrolase/deacetylase"/>
    <property type="match status" value="1"/>
</dbReference>
<dbReference type="InterPro" id="IPR002509">
    <property type="entry name" value="NODB_dom"/>
</dbReference>
<dbReference type="OrthoDB" id="9787041at2"/>
<dbReference type="GO" id="GO:0016810">
    <property type="term" value="F:hydrolase activity, acting on carbon-nitrogen (but not peptide) bonds"/>
    <property type="evidence" value="ECO:0007669"/>
    <property type="project" value="InterPro"/>
</dbReference>
<dbReference type="AlphaFoldDB" id="A0A222E1E7"/>
<dbReference type="PROSITE" id="PS51677">
    <property type="entry name" value="NODB"/>
    <property type="match status" value="1"/>
</dbReference>
<comment type="similarity">
    <text evidence="2">Belongs to the polysaccharide deacetylase family.</text>
</comment>
<evidence type="ECO:0000256" key="2">
    <source>
        <dbReference type="ARBA" id="ARBA00010973"/>
    </source>
</evidence>
<gene>
    <name evidence="6" type="ORF">ANTHELSMS3_01330</name>
</gene>
<reference evidence="6 7" key="1">
    <citation type="submission" date="2017-07" db="EMBL/GenBank/DDBJ databases">
        <title>Genome Sequence of Antarctobacter heliothermus Strain SMS3 Isolated from a culture of the Diatom Skeletonema marinoi.</title>
        <authorList>
            <person name="Topel M."/>
            <person name="Pinder M.I.M."/>
            <person name="Johansson O.N."/>
            <person name="Kourtchenko O."/>
            <person name="Godhe A."/>
            <person name="Clarke A.K."/>
        </authorList>
    </citation>
    <scope>NUCLEOTIDE SEQUENCE [LARGE SCALE GENOMIC DNA]</scope>
    <source>
        <strain evidence="6 7">SMS3</strain>
    </source>
</reference>
<evidence type="ECO:0000313" key="7">
    <source>
        <dbReference type="Proteomes" id="UP000203589"/>
    </source>
</evidence>
<dbReference type="EMBL" id="CP022540">
    <property type="protein sequence ID" value="ASP20034.1"/>
    <property type="molecule type" value="Genomic_DNA"/>
</dbReference>
<name>A0A222E1E7_9RHOB</name>
<comment type="function">
    <text evidence="1">Is involved in generating a small heat-stable compound (Nod), an acylated oligomer of N-acetylglucosamine, that stimulates mitosis in various plant protoplasts.</text>
</comment>
<organism evidence="6 7">
    <name type="scientific">Antarctobacter heliothermus</name>
    <dbReference type="NCBI Taxonomy" id="74033"/>
    <lineage>
        <taxon>Bacteria</taxon>
        <taxon>Pseudomonadati</taxon>
        <taxon>Pseudomonadota</taxon>
        <taxon>Alphaproteobacteria</taxon>
        <taxon>Rhodobacterales</taxon>
        <taxon>Roseobacteraceae</taxon>
        <taxon>Antarctobacter</taxon>
    </lineage>
</organism>
<evidence type="ECO:0000313" key="6">
    <source>
        <dbReference type="EMBL" id="ASP20034.1"/>
    </source>
</evidence>
<proteinExistence type="inferred from homology"/>
<dbReference type="PANTHER" id="PTHR43123">
    <property type="entry name" value="POLYSACCHARIDE DEACETYLASE-RELATED"/>
    <property type="match status" value="1"/>
</dbReference>
<evidence type="ECO:0000259" key="5">
    <source>
        <dbReference type="PROSITE" id="PS51677"/>
    </source>
</evidence>
<dbReference type="Gene3D" id="3.20.20.370">
    <property type="entry name" value="Glycoside hydrolase/deacetylase"/>
    <property type="match status" value="1"/>
</dbReference>
<keyword evidence="7" id="KW-1185">Reference proteome</keyword>
<sequence>MTDRRDFIGHGGQPPMRHWPNGAGLAVSFVVNVEEGAELSIADGDECNEFIYEAVEPVEGEIDLCMESHFEYGPRAGWPRIRQALQDRRVPATLNACGRAIARLPWLAQEAVADGHEIAAHGYRWERHVHMDAAQERKAIADCSDAIAAACGEAPVGWHTRSATSPRTRDLLQENGGFLYDSNAYNDDIPFTVPGPNGPHVVLPYAFDTNDMRFFNRGGFVFAEDFSRYCIAAFDRLLDESAHAPRMLSIGLHLRIIGRPARISGLEQVLDHVLNHPDVWIARRDQIAHAWRAGLDLPVWNTR</sequence>
<dbReference type="Proteomes" id="UP000203589">
    <property type="component" value="Chromosome"/>
</dbReference>
<evidence type="ECO:0000256" key="4">
    <source>
        <dbReference type="ARBA" id="ARBA00032976"/>
    </source>
</evidence>
<dbReference type="InterPro" id="IPR011330">
    <property type="entry name" value="Glyco_hydro/deAcase_b/a-brl"/>
</dbReference>
<feature type="domain" description="NodB homology" evidence="5">
    <location>
        <begin position="64"/>
        <end position="282"/>
    </location>
</feature>